<sequence>MPRLLYAAGGGFTQSPDNTLELRMKLRTIALIGAATLPNVSLAMGGEGTAEGLLKAAGILFVWIVATIISFFGKRRLFGGAWFLAWAVRLSLPTAILWEIYVTPVLHKQEQRQQAQVRSEHQAAFEAACKNHATNATHILRVESTERPKTIYVDEPDELFGPKISQRLVDCTQSRTPVCRELGLDTVEWAWKHSSGFSPCKVGADPARPGQCLPEFNRTDFGAERIKVTPIEKPKSQYIIRVADSKRTFKANEIRRYHVTLESLQTAQVLASTELLMSWVAPPCQNFEAEVANMLTRSFSAR</sequence>
<dbReference type="OrthoDB" id="9787654at2"/>
<keyword evidence="3" id="KW-1185">Reference proteome</keyword>
<keyword evidence="1" id="KW-0812">Transmembrane</keyword>
<evidence type="ECO:0000256" key="1">
    <source>
        <dbReference type="SAM" id="Phobius"/>
    </source>
</evidence>
<feature type="transmembrane region" description="Helical" evidence="1">
    <location>
        <begin position="28"/>
        <end position="46"/>
    </location>
</feature>
<dbReference type="EMBL" id="JACHHO010000003">
    <property type="protein sequence ID" value="MBB5204982.1"/>
    <property type="molecule type" value="Genomic_DNA"/>
</dbReference>
<dbReference type="RefSeq" id="WP_138854991.1">
    <property type="nucleotide sequence ID" value="NZ_CP040709.1"/>
</dbReference>
<gene>
    <name evidence="2" type="ORF">HNQ51_002301</name>
</gene>
<name>A0A840S5X8_9BURK</name>
<reference evidence="2 3" key="1">
    <citation type="submission" date="2020-08" db="EMBL/GenBank/DDBJ databases">
        <title>Genomic Encyclopedia of Type Strains, Phase IV (KMG-IV): sequencing the most valuable type-strain genomes for metagenomic binning, comparative biology and taxonomic classification.</title>
        <authorList>
            <person name="Goeker M."/>
        </authorList>
    </citation>
    <scope>NUCLEOTIDE SEQUENCE [LARGE SCALE GENOMIC DNA]</scope>
    <source>
        <strain evidence="2 3">DSM 23958</strain>
    </source>
</reference>
<dbReference type="AlphaFoldDB" id="A0A840S5X8"/>
<proteinExistence type="predicted"/>
<feature type="transmembrane region" description="Helical" evidence="1">
    <location>
        <begin position="52"/>
        <end position="73"/>
    </location>
</feature>
<dbReference type="Proteomes" id="UP000554837">
    <property type="component" value="Unassembled WGS sequence"/>
</dbReference>
<organism evidence="2 3">
    <name type="scientific">Inhella inkyongensis</name>
    <dbReference type="NCBI Taxonomy" id="392593"/>
    <lineage>
        <taxon>Bacteria</taxon>
        <taxon>Pseudomonadati</taxon>
        <taxon>Pseudomonadota</taxon>
        <taxon>Betaproteobacteria</taxon>
        <taxon>Burkholderiales</taxon>
        <taxon>Sphaerotilaceae</taxon>
        <taxon>Inhella</taxon>
    </lineage>
</organism>
<feature type="transmembrane region" description="Helical" evidence="1">
    <location>
        <begin position="80"/>
        <end position="101"/>
    </location>
</feature>
<comment type="caution">
    <text evidence="2">The sequence shown here is derived from an EMBL/GenBank/DDBJ whole genome shotgun (WGS) entry which is preliminary data.</text>
</comment>
<keyword evidence="1" id="KW-0472">Membrane</keyword>
<keyword evidence="1" id="KW-1133">Transmembrane helix</keyword>
<evidence type="ECO:0000313" key="2">
    <source>
        <dbReference type="EMBL" id="MBB5204982.1"/>
    </source>
</evidence>
<protein>
    <submittedName>
        <fullName evidence="2">Uncharacterized protein</fullName>
    </submittedName>
</protein>
<evidence type="ECO:0000313" key="3">
    <source>
        <dbReference type="Proteomes" id="UP000554837"/>
    </source>
</evidence>
<accession>A0A840S5X8</accession>